<dbReference type="EMBL" id="JAHHHD010000060">
    <property type="protein sequence ID" value="MBW4662170.1"/>
    <property type="molecule type" value="Genomic_DNA"/>
</dbReference>
<sequence>MKINSFIELRLLIYTFENVLPALPASPELTDTELTDTELSQERSISATGDRYSLINL</sequence>
<name>A0A951QG57_9CYAN</name>
<gene>
    <name evidence="1" type="ORF">KME15_26240</name>
</gene>
<protein>
    <submittedName>
        <fullName evidence="1">Uncharacterized protein</fullName>
    </submittedName>
</protein>
<evidence type="ECO:0000313" key="2">
    <source>
        <dbReference type="Proteomes" id="UP000757435"/>
    </source>
</evidence>
<dbReference type="AlphaFoldDB" id="A0A951QG57"/>
<proteinExistence type="predicted"/>
<accession>A0A951QG57</accession>
<reference evidence="1" key="2">
    <citation type="journal article" date="2022" name="Microbiol. Resour. Announc.">
        <title>Metagenome Sequencing to Explore Phylogenomics of Terrestrial Cyanobacteria.</title>
        <authorList>
            <person name="Ward R.D."/>
            <person name="Stajich J.E."/>
            <person name="Johansen J.R."/>
            <person name="Huntemann M."/>
            <person name="Clum A."/>
            <person name="Foster B."/>
            <person name="Foster B."/>
            <person name="Roux S."/>
            <person name="Palaniappan K."/>
            <person name="Varghese N."/>
            <person name="Mukherjee S."/>
            <person name="Reddy T.B.K."/>
            <person name="Daum C."/>
            <person name="Copeland A."/>
            <person name="Chen I.A."/>
            <person name="Ivanova N.N."/>
            <person name="Kyrpides N.C."/>
            <person name="Shapiro N."/>
            <person name="Eloe-Fadrosh E.A."/>
            <person name="Pietrasiak N."/>
        </authorList>
    </citation>
    <scope>NUCLEOTIDE SEQUENCE</scope>
    <source>
        <strain evidence="1">UHER 2000/2452</strain>
    </source>
</reference>
<reference evidence="1" key="1">
    <citation type="submission" date="2021-05" db="EMBL/GenBank/DDBJ databases">
        <authorList>
            <person name="Pietrasiak N."/>
            <person name="Ward R."/>
            <person name="Stajich J.E."/>
            <person name="Kurbessoian T."/>
        </authorList>
    </citation>
    <scope>NUCLEOTIDE SEQUENCE</scope>
    <source>
        <strain evidence="1">UHER 2000/2452</strain>
    </source>
</reference>
<evidence type="ECO:0000313" key="1">
    <source>
        <dbReference type="EMBL" id="MBW4662170.1"/>
    </source>
</evidence>
<dbReference type="Proteomes" id="UP000757435">
    <property type="component" value="Unassembled WGS sequence"/>
</dbReference>
<comment type="caution">
    <text evidence="1">The sequence shown here is derived from an EMBL/GenBank/DDBJ whole genome shotgun (WGS) entry which is preliminary data.</text>
</comment>
<organism evidence="1 2">
    <name type="scientific">Drouetiella hepatica Uher 2000/2452</name>
    <dbReference type="NCBI Taxonomy" id="904376"/>
    <lineage>
        <taxon>Bacteria</taxon>
        <taxon>Bacillati</taxon>
        <taxon>Cyanobacteriota</taxon>
        <taxon>Cyanophyceae</taxon>
        <taxon>Oculatellales</taxon>
        <taxon>Oculatellaceae</taxon>
        <taxon>Drouetiella</taxon>
    </lineage>
</organism>